<evidence type="ECO:0000313" key="3">
    <source>
        <dbReference type="Proteomes" id="UP000587942"/>
    </source>
</evidence>
<accession>A0A846TB07</accession>
<evidence type="ECO:0000259" key="1">
    <source>
        <dbReference type="Pfam" id="PF03205"/>
    </source>
</evidence>
<name>A0A846TB07_9BACI</name>
<feature type="domain" description="Molybdopterin-guanine dinucleotide biosynthesis protein B (MobB)" evidence="1">
    <location>
        <begin position="7"/>
        <end position="131"/>
    </location>
</feature>
<dbReference type="InterPro" id="IPR027417">
    <property type="entry name" value="P-loop_NTPase"/>
</dbReference>
<dbReference type="InterPro" id="IPR052539">
    <property type="entry name" value="MGD_biosynthesis_adapter"/>
</dbReference>
<dbReference type="Pfam" id="PF03205">
    <property type="entry name" value="MobB"/>
    <property type="match status" value="1"/>
</dbReference>
<protein>
    <submittedName>
        <fullName evidence="2">Molybdopterin-guanine dinucleotide biosynthesis protein B</fullName>
    </submittedName>
</protein>
<dbReference type="SUPFAM" id="SSF52540">
    <property type="entry name" value="P-loop containing nucleoside triphosphate hydrolases"/>
    <property type="match status" value="1"/>
</dbReference>
<dbReference type="PANTHER" id="PTHR40072:SF1">
    <property type="entry name" value="MOLYBDOPTERIN-GUANINE DINUCLEOTIDE BIOSYNTHESIS ADAPTER PROTEIN"/>
    <property type="match status" value="1"/>
</dbReference>
<dbReference type="Proteomes" id="UP000587942">
    <property type="component" value="Unassembled WGS sequence"/>
</dbReference>
<sequence length="170" mass="18565">MVKPLLFQVAGYQNSGKTTLSLTMIQQMTAAGLKVATIKHHGHGGRPEVVESKDSGKHVMAGAAVSLVEGGGRLIIQAESGSWSLPEEIDLLSFFNPDVILIEGHKHESYPKAVILRDKNDIELLGKLENIQVVLCRDPELVNMLKDTAVPVLNMEHGADWITTHLINKL</sequence>
<dbReference type="AlphaFoldDB" id="A0A846TB07"/>
<dbReference type="InterPro" id="IPR004435">
    <property type="entry name" value="MobB_dom"/>
</dbReference>
<comment type="caution">
    <text evidence="2">The sequence shown here is derived from an EMBL/GenBank/DDBJ whole genome shotgun (WGS) entry which is preliminary data.</text>
</comment>
<evidence type="ECO:0000313" key="2">
    <source>
        <dbReference type="EMBL" id="NKE05743.1"/>
    </source>
</evidence>
<dbReference type="Gene3D" id="3.40.50.300">
    <property type="entry name" value="P-loop containing nucleotide triphosphate hydrolases"/>
    <property type="match status" value="1"/>
</dbReference>
<gene>
    <name evidence="2" type="primary">mobB</name>
    <name evidence="2" type="ORF">GWK17_09730</name>
</gene>
<dbReference type="PANTHER" id="PTHR40072">
    <property type="entry name" value="MOLYBDOPTERIN-GUANINE DINUCLEOTIDE BIOSYNTHESIS ADAPTER PROTEIN-RELATED"/>
    <property type="match status" value="1"/>
</dbReference>
<dbReference type="GO" id="GO:0006777">
    <property type="term" value="P:Mo-molybdopterin cofactor biosynthetic process"/>
    <property type="evidence" value="ECO:0007669"/>
    <property type="project" value="InterPro"/>
</dbReference>
<reference evidence="2 3" key="1">
    <citation type="submission" date="2020-03" db="EMBL/GenBank/DDBJ databases">
        <authorList>
            <person name="Sun Q."/>
        </authorList>
    </citation>
    <scope>NUCLEOTIDE SEQUENCE [LARGE SCALE GENOMIC DNA]</scope>
    <source>
        <strain evidence="2 3">KACC 21451</strain>
    </source>
</reference>
<proteinExistence type="predicted"/>
<organism evidence="2 3">
    <name type="scientific">Mesobacillus selenatarsenatis</name>
    <dbReference type="NCBI Taxonomy" id="388741"/>
    <lineage>
        <taxon>Bacteria</taxon>
        <taxon>Bacillati</taxon>
        <taxon>Bacillota</taxon>
        <taxon>Bacilli</taxon>
        <taxon>Bacillales</taxon>
        <taxon>Bacillaceae</taxon>
        <taxon>Mesobacillus</taxon>
    </lineage>
</organism>
<dbReference type="NCBIfam" id="TIGR00176">
    <property type="entry name" value="mobB"/>
    <property type="match status" value="1"/>
</dbReference>
<dbReference type="EMBL" id="JAAVUM010000005">
    <property type="protein sequence ID" value="NKE05743.1"/>
    <property type="molecule type" value="Genomic_DNA"/>
</dbReference>
<dbReference type="GO" id="GO:0005525">
    <property type="term" value="F:GTP binding"/>
    <property type="evidence" value="ECO:0007669"/>
    <property type="project" value="InterPro"/>
</dbReference>